<dbReference type="EMBL" id="JAUJWV010000001">
    <property type="protein sequence ID" value="MDN7241935.1"/>
    <property type="molecule type" value="Genomic_DNA"/>
</dbReference>
<proteinExistence type="predicted"/>
<evidence type="ECO:0000313" key="1">
    <source>
        <dbReference type="EMBL" id="MDN7241935.1"/>
    </source>
</evidence>
<comment type="caution">
    <text evidence="1">The sequence shown here is derived from an EMBL/GenBank/DDBJ whole genome shotgun (WGS) entry which is preliminary data.</text>
</comment>
<reference evidence="1 2" key="1">
    <citation type="submission" date="2023-06" db="EMBL/GenBank/DDBJ databases">
        <title>Novel species in genus Planococcus.</title>
        <authorList>
            <person name="Ning S."/>
        </authorList>
    </citation>
    <scope>NUCLEOTIDE SEQUENCE [LARGE SCALE GENOMIC DNA]</scope>
    <source>
        <strain evidence="1 2">N028</strain>
    </source>
</reference>
<sequence>MVFSPQLKYALSSHSVTVDRPPSQPLSSDFGTLVDELKRWSGTDNDGVAASYFFRQYALFISAQFDLITNHNGYFACSWQELQFDRIHNYGFNLLQTHVESRYFLAVSPENRFQAMHWILHKQTDDFIAEFRKHAKISPITLWENILGSLLWFYASVEKRQPRRAAEDMEWLLEPVNWHPIKTSYMEKLIGSQSLQRAISSPLRKTCCLYKELPHFETCTFCPNPN</sequence>
<organism evidence="1 2">
    <name type="scientific">Planococcus shixiaomingii</name>
    <dbReference type="NCBI Taxonomy" id="3058393"/>
    <lineage>
        <taxon>Bacteria</taxon>
        <taxon>Bacillati</taxon>
        <taxon>Bacillota</taxon>
        <taxon>Bacilli</taxon>
        <taxon>Bacillales</taxon>
        <taxon>Caryophanaceae</taxon>
        <taxon>Planococcus</taxon>
    </lineage>
</organism>
<keyword evidence="2" id="KW-1185">Reference proteome</keyword>
<evidence type="ECO:0000313" key="2">
    <source>
        <dbReference type="Proteomes" id="UP001172055"/>
    </source>
</evidence>
<dbReference type="RefSeq" id="WP_301723501.1">
    <property type="nucleotide sequence ID" value="NZ_JAUJWV010000001.1"/>
</dbReference>
<dbReference type="Proteomes" id="UP001172055">
    <property type="component" value="Unassembled WGS sequence"/>
</dbReference>
<gene>
    <name evidence="1" type="ORF">QWY14_09010</name>
</gene>
<protein>
    <submittedName>
        <fullName evidence="1">(2Fe-2S)-binding protein</fullName>
    </submittedName>
</protein>
<name>A0ABT8N213_9BACL</name>
<accession>A0ABT8N213</accession>